<name>A0A3N2DL91_9GAMM</name>
<keyword evidence="1" id="KW-0472">Membrane</keyword>
<keyword evidence="1" id="KW-1133">Transmembrane helix</keyword>
<feature type="domain" description="Chlorhexidine efflux transporter" evidence="2">
    <location>
        <begin position="69"/>
        <end position="132"/>
    </location>
</feature>
<evidence type="ECO:0000259" key="2">
    <source>
        <dbReference type="Pfam" id="PF05232"/>
    </source>
</evidence>
<dbReference type="InterPro" id="IPR058208">
    <property type="entry name" value="PACE"/>
</dbReference>
<proteinExistence type="predicted"/>
<dbReference type="OrthoDB" id="1631120at2"/>
<gene>
    <name evidence="3" type="ORF">EDC56_2761</name>
</gene>
<evidence type="ECO:0000313" key="3">
    <source>
        <dbReference type="EMBL" id="ROS00125.1"/>
    </source>
</evidence>
<reference evidence="3 4" key="1">
    <citation type="submission" date="2018-11" db="EMBL/GenBank/DDBJ databases">
        <title>Genomic Encyclopedia of Type Strains, Phase IV (KMG-IV): sequencing the most valuable type-strain genomes for metagenomic binning, comparative biology and taxonomic classification.</title>
        <authorList>
            <person name="Goeker M."/>
        </authorList>
    </citation>
    <scope>NUCLEOTIDE SEQUENCE [LARGE SCALE GENOMIC DNA]</scope>
    <source>
        <strain evidence="3 4">DSM 100316</strain>
    </source>
</reference>
<evidence type="ECO:0000313" key="4">
    <source>
        <dbReference type="Proteomes" id="UP000275394"/>
    </source>
</evidence>
<dbReference type="Proteomes" id="UP000275394">
    <property type="component" value="Unassembled WGS sequence"/>
</dbReference>
<feature type="transmembrane region" description="Helical" evidence="1">
    <location>
        <begin position="75"/>
        <end position="96"/>
    </location>
</feature>
<evidence type="ECO:0000256" key="1">
    <source>
        <dbReference type="SAM" id="Phobius"/>
    </source>
</evidence>
<protein>
    <submittedName>
        <fullName evidence="3">Putative membrane protein</fullName>
    </submittedName>
</protein>
<sequence>MSFKERIFHTLMFELCSLLLIVPAAVLFTGKSPWAMTGLALAISLLAMSWNYLYNILFDLYYGHDRLARTLSLRIWHGTLFEGGLLVVTLPLMMWVLQLDFWTVFIMDVGLAAFYLLYAIAYNYAYDHLRARYIRTRES</sequence>
<keyword evidence="4" id="KW-1185">Reference proteome</keyword>
<feature type="domain" description="Chlorhexidine efflux transporter" evidence="2">
    <location>
        <begin position="1"/>
        <end position="60"/>
    </location>
</feature>
<dbReference type="Pfam" id="PF05232">
    <property type="entry name" value="BTP"/>
    <property type="match status" value="2"/>
</dbReference>
<dbReference type="RefSeq" id="WP_123713108.1">
    <property type="nucleotide sequence ID" value="NZ_RKHR01000005.1"/>
</dbReference>
<dbReference type="InterPro" id="IPR007896">
    <property type="entry name" value="BTP_bacteria"/>
</dbReference>
<accession>A0A3N2DL91</accession>
<dbReference type="EMBL" id="RKHR01000005">
    <property type="protein sequence ID" value="ROS00125.1"/>
    <property type="molecule type" value="Genomic_DNA"/>
</dbReference>
<feature type="transmembrane region" description="Helical" evidence="1">
    <location>
        <begin position="7"/>
        <end position="28"/>
    </location>
</feature>
<dbReference type="NCBIfam" id="NF033664">
    <property type="entry name" value="PACE_transport"/>
    <property type="match status" value="1"/>
</dbReference>
<feature type="transmembrane region" description="Helical" evidence="1">
    <location>
        <begin position="34"/>
        <end position="54"/>
    </location>
</feature>
<dbReference type="AlphaFoldDB" id="A0A3N2DL91"/>
<keyword evidence="1" id="KW-0812">Transmembrane</keyword>
<feature type="transmembrane region" description="Helical" evidence="1">
    <location>
        <begin position="102"/>
        <end position="125"/>
    </location>
</feature>
<comment type="caution">
    <text evidence="3">The sequence shown here is derived from an EMBL/GenBank/DDBJ whole genome shotgun (WGS) entry which is preliminary data.</text>
</comment>
<organism evidence="3 4">
    <name type="scientific">Sinobacterium caligoides</name>
    <dbReference type="NCBI Taxonomy" id="933926"/>
    <lineage>
        <taxon>Bacteria</taxon>
        <taxon>Pseudomonadati</taxon>
        <taxon>Pseudomonadota</taxon>
        <taxon>Gammaproteobacteria</taxon>
        <taxon>Cellvibrionales</taxon>
        <taxon>Spongiibacteraceae</taxon>
        <taxon>Sinobacterium</taxon>
    </lineage>
</organism>